<evidence type="ECO:0000313" key="6">
    <source>
        <dbReference type="EMBL" id="QYF48200.1"/>
    </source>
</evidence>
<evidence type="ECO:0000313" key="7">
    <source>
        <dbReference type="Proteomes" id="UP000826014"/>
    </source>
</evidence>
<dbReference type="Gene3D" id="2.60.120.10">
    <property type="entry name" value="Jelly Rolls"/>
    <property type="match status" value="1"/>
</dbReference>
<reference evidence="6 7" key="1">
    <citation type="journal article" date="2022" name="bioRxiv">
        <title>Ecology and evolution of chlamydial symbionts of arthropods.</title>
        <authorList>
            <person name="Halter T."/>
            <person name="Koestlbacher S."/>
            <person name="Collingro A."/>
            <person name="Sixt B.S."/>
            <person name="Toenshoff E.R."/>
            <person name="Hendrickx F."/>
            <person name="Kostanjsek R."/>
            <person name="Horn M."/>
        </authorList>
    </citation>
    <scope>NUCLEOTIDE SEQUENCE [LARGE SCALE GENOMIC DNA]</scope>
    <source>
        <strain evidence="6">W744xW776</strain>
    </source>
</reference>
<dbReference type="InterPro" id="IPR011051">
    <property type="entry name" value="RmlC_Cupin_sf"/>
</dbReference>
<dbReference type="InterPro" id="IPR014710">
    <property type="entry name" value="RmlC-like_jellyroll"/>
</dbReference>
<comment type="subunit">
    <text evidence="5">Homodimer.</text>
</comment>
<protein>
    <recommendedName>
        <fullName evidence="4 5">dTDP-4-dehydrorhamnose 3,5-epimerase</fullName>
        <ecNumber evidence="3 5">5.1.3.13</ecNumber>
    </recommendedName>
    <alternativeName>
        <fullName evidence="5">Thymidine diphospho-4-keto-rhamnose 3,5-epimerase</fullName>
    </alternativeName>
</protein>
<dbReference type="RefSeq" id="WP_215217341.1">
    <property type="nucleotide sequence ID" value="NZ_CP075587.1"/>
</dbReference>
<evidence type="ECO:0000256" key="5">
    <source>
        <dbReference type="RuleBase" id="RU364069"/>
    </source>
</evidence>
<comment type="pathway">
    <text evidence="5">Carbohydrate biosynthesis; dTDP-L-rhamnose biosynthesis.</text>
</comment>
<organism evidence="6 7">
    <name type="scientific">Candidatus Rhabdochlamydia oedothoracis</name>
    <dbReference type="NCBI Taxonomy" id="2720720"/>
    <lineage>
        <taxon>Bacteria</taxon>
        <taxon>Pseudomonadati</taxon>
        <taxon>Chlamydiota</taxon>
        <taxon>Chlamydiia</taxon>
        <taxon>Parachlamydiales</taxon>
        <taxon>Candidatus Rhabdochlamydiaceae</taxon>
        <taxon>Candidatus Rhabdochlamydia</taxon>
    </lineage>
</organism>
<comment type="function">
    <text evidence="2 5">Catalyzes the epimerization of the C3' and C5'positions of dTDP-6-deoxy-D-xylo-4-hexulose, forming dTDP-6-deoxy-L-lyxo-4-hexulose.</text>
</comment>
<evidence type="ECO:0000256" key="4">
    <source>
        <dbReference type="ARBA" id="ARBA00019595"/>
    </source>
</evidence>
<dbReference type="Pfam" id="PF00908">
    <property type="entry name" value="dTDP_sugar_isom"/>
    <property type="match status" value="1"/>
</dbReference>
<accession>A0ABX8V427</accession>
<sequence length="176" mass="20360">MKIETLTLPGISLIKPQRFFDQRGFFSEMFHKQRYIEKGIHCEFVQDNHSFSQRGTLRGMHFQRAPGQAKLIWVMQGVIFDVVVDICPTRSTFGKWLGIYLDAEKGEQLFIPTGYAHGFCVMSETAHVCYKVSSCFDPLEEKGFRYDDPDIGINWPLSSVILSEKDRNQPFLRQIT</sequence>
<comment type="similarity">
    <text evidence="5">Belongs to the dTDP-4-dehydrorhamnose 3,5-epimerase family.</text>
</comment>
<keyword evidence="7" id="KW-1185">Reference proteome</keyword>
<dbReference type="Proteomes" id="UP000826014">
    <property type="component" value="Chromosome"/>
</dbReference>
<dbReference type="InterPro" id="IPR000888">
    <property type="entry name" value="RmlC-like"/>
</dbReference>
<keyword evidence="5 6" id="KW-0413">Isomerase</keyword>
<dbReference type="EC" id="5.1.3.13" evidence="3 5"/>
<dbReference type="GO" id="GO:0008830">
    <property type="term" value="F:dTDP-4-dehydrorhamnose 3,5-epimerase activity"/>
    <property type="evidence" value="ECO:0007669"/>
    <property type="project" value="UniProtKB-EC"/>
</dbReference>
<evidence type="ECO:0000256" key="3">
    <source>
        <dbReference type="ARBA" id="ARBA00012098"/>
    </source>
</evidence>
<dbReference type="NCBIfam" id="TIGR01221">
    <property type="entry name" value="rmlC"/>
    <property type="match status" value="1"/>
</dbReference>
<proteinExistence type="inferred from homology"/>
<dbReference type="EMBL" id="CP075587">
    <property type="protein sequence ID" value="QYF48200.1"/>
    <property type="molecule type" value="Genomic_DNA"/>
</dbReference>
<dbReference type="PANTHER" id="PTHR21047:SF2">
    <property type="entry name" value="THYMIDINE DIPHOSPHO-4-KETO-RHAMNOSE 3,5-EPIMERASE"/>
    <property type="match status" value="1"/>
</dbReference>
<evidence type="ECO:0000256" key="2">
    <source>
        <dbReference type="ARBA" id="ARBA00001997"/>
    </source>
</evidence>
<dbReference type="PANTHER" id="PTHR21047">
    <property type="entry name" value="DTDP-6-DEOXY-D-GLUCOSE-3,5 EPIMERASE"/>
    <property type="match status" value="1"/>
</dbReference>
<evidence type="ECO:0000256" key="1">
    <source>
        <dbReference type="ARBA" id="ARBA00001298"/>
    </source>
</evidence>
<dbReference type="SUPFAM" id="SSF51182">
    <property type="entry name" value="RmlC-like cupins"/>
    <property type="match status" value="1"/>
</dbReference>
<dbReference type="CDD" id="cd00438">
    <property type="entry name" value="cupin_RmlC"/>
    <property type="match status" value="1"/>
</dbReference>
<comment type="catalytic activity">
    <reaction evidence="1 5">
        <text>dTDP-4-dehydro-6-deoxy-alpha-D-glucose = dTDP-4-dehydro-beta-L-rhamnose</text>
        <dbReference type="Rhea" id="RHEA:16969"/>
        <dbReference type="ChEBI" id="CHEBI:57649"/>
        <dbReference type="ChEBI" id="CHEBI:62830"/>
        <dbReference type="EC" id="5.1.3.13"/>
    </reaction>
</comment>
<gene>
    <name evidence="6" type="ORF">RHABOEDO_000315</name>
</gene>
<name>A0ABX8V427_9BACT</name>